<dbReference type="AlphaFoldDB" id="A0A7L4ZVD3"/>
<keyword evidence="5" id="KW-1133">Transmembrane helix</keyword>
<protein>
    <submittedName>
        <fullName evidence="7">Lipopolysaccharide biosynthesis protein</fullName>
    </submittedName>
</protein>
<dbReference type="Pfam" id="PF13440">
    <property type="entry name" value="Polysacc_synt_3"/>
    <property type="match status" value="1"/>
</dbReference>
<evidence type="ECO:0000256" key="2">
    <source>
        <dbReference type="ARBA" id="ARBA00007430"/>
    </source>
</evidence>
<gene>
    <name evidence="7" type="ORF">F0P96_01145</name>
</gene>
<dbReference type="Proteomes" id="UP000326380">
    <property type="component" value="Unassembled WGS sequence"/>
</dbReference>
<sequence>MASSANLTAATVHGVKWTTAATITTSILQVGYTAVMARLLTPTAFGLVALAGLVLRFGSYFAQMGMEQALIQKTELHDNDVRVAFTSSVLLSLLFAGLLMVGAPLAVPFFHEPAVVPVVRVLACGLLLTGLNATAVSVLRRQLRFRTLAIIEVASFVLSYGVLGIGLAAAGYGVWALVGAQLGQTLLLTILSYGAVRHSVRLLLRWEAYRPLVSYGSRMSLISFLEFFTSSLDTLLIGRLLGAAALGLYSRAWMLVGLPVYLLTSSVAKVVFPSFSQVQTDRTKLGTVYLSSIVLIGALVMPICAGVSVAAREVVLVMLGPKWLEAVPILRIVCAAFGLSMVTMFAGVVCDATATLSRKLLLNVVYTAVLAGLFVGLSRYGLLGVAAAVVLGELVRTLLYLGLMRRVLGLSPWAILRAYGPGLQAAATVSLAIGAVAYGTHGQGWPLPVVFGLEVVAGAVGLGVALLLLPSPRLQEVVGRILSRLSLPQSGWAAGLVHVLLRRFPQPACAADAAEVPATTPVPYHAGAVSAMSAASRPRVLEHTPAEPELS</sequence>
<dbReference type="CDD" id="cd13127">
    <property type="entry name" value="MATE_tuaB_like"/>
    <property type="match status" value="1"/>
</dbReference>
<comment type="caution">
    <text evidence="7">The sequence shown here is derived from an EMBL/GenBank/DDBJ whole genome shotgun (WGS) entry which is preliminary data.</text>
</comment>
<dbReference type="PANTHER" id="PTHR30250">
    <property type="entry name" value="PST FAMILY PREDICTED COLANIC ACID TRANSPORTER"/>
    <property type="match status" value="1"/>
</dbReference>
<keyword evidence="6" id="KW-0472">Membrane</keyword>
<evidence type="ECO:0000256" key="3">
    <source>
        <dbReference type="ARBA" id="ARBA00022475"/>
    </source>
</evidence>
<organism evidence="7 8">
    <name type="scientific">Hymenobacter busanensis</name>
    <dbReference type="NCBI Taxonomy" id="2607656"/>
    <lineage>
        <taxon>Bacteria</taxon>
        <taxon>Pseudomonadati</taxon>
        <taxon>Bacteroidota</taxon>
        <taxon>Cytophagia</taxon>
        <taxon>Cytophagales</taxon>
        <taxon>Hymenobacteraceae</taxon>
        <taxon>Hymenobacter</taxon>
    </lineage>
</organism>
<dbReference type="EMBL" id="VTWU01000001">
    <property type="protein sequence ID" value="KAA9339261.1"/>
    <property type="molecule type" value="Genomic_DNA"/>
</dbReference>
<accession>A0A7L4ZVD3</accession>
<dbReference type="GO" id="GO:0005886">
    <property type="term" value="C:plasma membrane"/>
    <property type="evidence" value="ECO:0007669"/>
    <property type="project" value="UniProtKB-SubCell"/>
</dbReference>
<keyword evidence="8" id="KW-1185">Reference proteome</keyword>
<name>A0A7L4ZVD3_9BACT</name>
<comment type="subcellular location">
    <subcellularLocation>
        <location evidence="1">Cell membrane</location>
        <topology evidence="1">Multi-pass membrane protein</topology>
    </subcellularLocation>
</comment>
<evidence type="ECO:0000256" key="4">
    <source>
        <dbReference type="ARBA" id="ARBA00022692"/>
    </source>
</evidence>
<keyword evidence="3" id="KW-1003">Cell membrane</keyword>
<keyword evidence="4" id="KW-0812">Transmembrane</keyword>
<evidence type="ECO:0000256" key="5">
    <source>
        <dbReference type="ARBA" id="ARBA00022989"/>
    </source>
</evidence>
<reference evidence="7 8" key="1">
    <citation type="submission" date="2019-09" db="EMBL/GenBank/DDBJ databases">
        <title>Genome sequence of Hymenobacter sp. M3.</title>
        <authorList>
            <person name="Srinivasan S."/>
        </authorList>
    </citation>
    <scope>NUCLEOTIDE SEQUENCE [LARGE SCALE GENOMIC DNA]</scope>
    <source>
        <strain evidence="7 8">M3</strain>
    </source>
</reference>
<evidence type="ECO:0000313" key="8">
    <source>
        <dbReference type="Proteomes" id="UP000326380"/>
    </source>
</evidence>
<dbReference type="PANTHER" id="PTHR30250:SF10">
    <property type="entry name" value="LIPOPOLYSACCHARIDE BIOSYNTHESIS PROTEIN WZXC"/>
    <property type="match status" value="1"/>
</dbReference>
<evidence type="ECO:0000256" key="6">
    <source>
        <dbReference type="ARBA" id="ARBA00023136"/>
    </source>
</evidence>
<evidence type="ECO:0000256" key="1">
    <source>
        <dbReference type="ARBA" id="ARBA00004651"/>
    </source>
</evidence>
<dbReference type="RefSeq" id="WP_151076909.1">
    <property type="nucleotide sequence ID" value="NZ_CP047647.1"/>
</dbReference>
<comment type="similarity">
    <text evidence="2">Belongs to the polysaccharide synthase family.</text>
</comment>
<proteinExistence type="inferred from homology"/>
<dbReference type="InterPro" id="IPR050833">
    <property type="entry name" value="Poly_Biosynth_Transport"/>
</dbReference>
<evidence type="ECO:0000313" key="7">
    <source>
        <dbReference type="EMBL" id="KAA9339261.1"/>
    </source>
</evidence>